<feature type="compositionally biased region" description="Basic and acidic residues" evidence="1">
    <location>
        <begin position="377"/>
        <end position="395"/>
    </location>
</feature>
<name>A0A3M5X3G2_PSEAP</name>
<organism evidence="2 3">
    <name type="scientific">Pseudomonas syringae pv. aptata</name>
    <dbReference type="NCBI Taxonomy" id="83167"/>
    <lineage>
        <taxon>Bacteria</taxon>
        <taxon>Pseudomonadati</taxon>
        <taxon>Pseudomonadota</taxon>
        <taxon>Gammaproteobacteria</taxon>
        <taxon>Pseudomonadales</taxon>
        <taxon>Pseudomonadaceae</taxon>
        <taxon>Pseudomonas</taxon>
        <taxon>Pseudomonas syringae</taxon>
    </lineage>
</organism>
<feature type="compositionally biased region" description="Low complexity" evidence="1">
    <location>
        <begin position="396"/>
        <end position="405"/>
    </location>
</feature>
<feature type="region of interest" description="Disordered" evidence="1">
    <location>
        <begin position="377"/>
        <end position="405"/>
    </location>
</feature>
<gene>
    <name evidence="2" type="ORF">ALP24_05676</name>
</gene>
<feature type="compositionally biased region" description="Basic and acidic residues" evidence="1">
    <location>
        <begin position="551"/>
        <end position="561"/>
    </location>
</feature>
<evidence type="ECO:0000313" key="3">
    <source>
        <dbReference type="Proteomes" id="UP000274315"/>
    </source>
</evidence>
<dbReference type="Proteomes" id="UP000274315">
    <property type="component" value="Unassembled WGS sequence"/>
</dbReference>
<dbReference type="AlphaFoldDB" id="A0A3M5X3G2"/>
<comment type="caution">
    <text evidence="2">The sequence shown here is derived from an EMBL/GenBank/DDBJ whole genome shotgun (WGS) entry which is preliminary data.</text>
</comment>
<evidence type="ECO:0000313" key="2">
    <source>
        <dbReference type="EMBL" id="RMU76477.1"/>
    </source>
</evidence>
<accession>A0A3M5X3G2</accession>
<dbReference type="EMBL" id="RBUF01000159">
    <property type="protein sequence ID" value="RMU76477.1"/>
    <property type="molecule type" value="Genomic_DNA"/>
</dbReference>
<feature type="region of interest" description="Disordered" evidence="1">
    <location>
        <begin position="538"/>
        <end position="565"/>
    </location>
</feature>
<sequence>MQLDNLLAQRQPESGAAFLAADLDEGFEDPPLLSVGNALAVIFDADDRPLAVTPGLQANQAVRRRVTQGIVQQIIQYPLQLGLIGMQARHRLLHIQHQHNILLLGLILKARLGFLQQGLDGARCKFELLQTVLVTREIQQVVDELHQALHFFGDRIEQIGLTGLGSKMQTLLKKAERHVHARDRRAQLMRGAQDELATYPLESTLLGHVVQHHHRTQDVAFGVADRRHAVGQQSRLAVDLDGQVFRRALQRSASQHQMQLLIQLGAAQRLAQTVPEATLVPSELALRNRVEVLQVALAINHQQAIVDTVEKSLQTLLARQKLIDVGRLMLTQGFGHDAEAPGQQVHFGGRGNGQRDLVITLTNAIGSLGQRLDRRTETAGDAMRGHKADAQHRQPDQAQQAGDPQCTIPGVDLGVADVLQRLAMHIHQTVTQRVETFAQLRVAAYASRIIAILLPGGNESLIIASGLFKTVAHILLGVLRRSLLQQLFELLLHSLQLRLIAIGTGHQHQLITHVLAQLQAQIEDGEVMLNQRFLSPGHLHDTDEPQQQPEQSDRDQRRNAQKEAGAQLHGQLHLRYFIGCTVFVCGKASKHRYQGSWRPDQGSHWLPVRPRCAPFQARPDSRPLPPAVRCWSVAQPCPND</sequence>
<proteinExistence type="predicted"/>
<reference evidence="2 3" key="1">
    <citation type="submission" date="2018-08" db="EMBL/GenBank/DDBJ databases">
        <title>Recombination of ecologically and evolutionarily significant loci maintains genetic cohesion in the Pseudomonas syringae species complex.</title>
        <authorList>
            <person name="Dillon M."/>
            <person name="Thakur S."/>
            <person name="Almeida R.N.D."/>
            <person name="Weir B.S."/>
            <person name="Guttman D.S."/>
        </authorList>
    </citation>
    <scope>NUCLEOTIDE SEQUENCE [LARGE SCALE GENOMIC DNA]</scope>
    <source>
        <strain evidence="2 3">ICMP 11935</strain>
    </source>
</reference>
<protein>
    <submittedName>
        <fullName evidence="2">Uncharacterized protein</fullName>
    </submittedName>
</protein>
<evidence type="ECO:0000256" key="1">
    <source>
        <dbReference type="SAM" id="MobiDB-lite"/>
    </source>
</evidence>